<feature type="non-terminal residue" evidence="2">
    <location>
        <position position="189"/>
    </location>
</feature>
<feature type="region of interest" description="Disordered" evidence="1">
    <location>
        <begin position="1"/>
        <end position="49"/>
    </location>
</feature>
<gene>
    <name evidence="2" type="ORF">g.50706</name>
</gene>
<dbReference type="AlphaFoldDB" id="A0A1B6KBT7"/>
<sequence length="189" mass="20934">CSSEIWNGYSVLSHGDEEDDTSPPDDTDEDLTWSPTSDKDCDIPLRSSSPVTDEQLEVALAIEDTVLPISTCANDIDEYVAGKSSLQCSRVSDGSTPYECETPSLEKQIKEKFIGLKKEIEEWKRKKKLAVQMGQLSKSRRLARNISRLSKIQNSLSNDQDYGSDIEECVAGKSESLQSSRISDGSTPY</sequence>
<feature type="non-terminal residue" evidence="2">
    <location>
        <position position="1"/>
    </location>
</feature>
<reference evidence="2" key="1">
    <citation type="submission" date="2015-11" db="EMBL/GenBank/DDBJ databases">
        <title>De novo transcriptome assembly of four potential Pierce s Disease insect vectors from Arizona vineyards.</title>
        <authorList>
            <person name="Tassone E.E."/>
        </authorList>
    </citation>
    <scope>NUCLEOTIDE SEQUENCE</scope>
</reference>
<organism evidence="2">
    <name type="scientific">Graphocephala atropunctata</name>
    <dbReference type="NCBI Taxonomy" id="36148"/>
    <lineage>
        <taxon>Eukaryota</taxon>
        <taxon>Metazoa</taxon>
        <taxon>Ecdysozoa</taxon>
        <taxon>Arthropoda</taxon>
        <taxon>Hexapoda</taxon>
        <taxon>Insecta</taxon>
        <taxon>Pterygota</taxon>
        <taxon>Neoptera</taxon>
        <taxon>Paraneoptera</taxon>
        <taxon>Hemiptera</taxon>
        <taxon>Auchenorrhyncha</taxon>
        <taxon>Membracoidea</taxon>
        <taxon>Cicadellidae</taxon>
        <taxon>Cicadellinae</taxon>
        <taxon>Cicadellini</taxon>
        <taxon>Graphocephala</taxon>
    </lineage>
</organism>
<accession>A0A1B6KBT7</accession>
<evidence type="ECO:0000256" key="1">
    <source>
        <dbReference type="SAM" id="MobiDB-lite"/>
    </source>
</evidence>
<proteinExistence type="predicted"/>
<protein>
    <submittedName>
        <fullName evidence="2">Uncharacterized protein</fullName>
    </submittedName>
</protein>
<evidence type="ECO:0000313" key="2">
    <source>
        <dbReference type="EMBL" id="JAT08919.1"/>
    </source>
</evidence>
<dbReference type="EMBL" id="GEBQ01031058">
    <property type="protein sequence ID" value="JAT08919.1"/>
    <property type="molecule type" value="Transcribed_RNA"/>
</dbReference>
<feature type="compositionally biased region" description="Acidic residues" evidence="1">
    <location>
        <begin position="16"/>
        <end position="31"/>
    </location>
</feature>
<name>A0A1B6KBT7_9HEMI</name>